<gene>
    <name evidence="8" type="ORF">RZ72_13470</name>
</gene>
<feature type="transmembrane region" description="Helical" evidence="6">
    <location>
        <begin position="310"/>
        <end position="328"/>
    </location>
</feature>
<evidence type="ECO:0000313" key="8">
    <source>
        <dbReference type="EMBL" id="KOY79048.1"/>
    </source>
</evidence>
<feature type="transmembrane region" description="Helical" evidence="6">
    <location>
        <begin position="446"/>
        <end position="464"/>
    </location>
</feature>
<dbReference type="InterPro" id="IPR004797">
    <property type="entry name" value="Competence_ComEC/Rec2"/>
</dbReference>
<dbReference type="InterPro" id="IPR004477">
    <property type="entry name" value="ComEC_N"/>
</dbReference>
<dbReference type="Pfam" id="PF03772">
    <property type="entry name" value="Competence"/>
    <property type="match status" value="1"/>
</dbReference>
<dbReference type="Pfam" id="PF00753">
    <property type="entry name" value="Lactamase_B"/>
    <property type="match status" value="1"/>
</dbReference>
<dbReference type="GO" id="GO:0005886">
    <property type="term" value="C:plasma membrane"/>
    <property type="evidence" value="ECO:0007669"/>
    <property type="project" value="UniProtKB-SubCell"/>
</dbReference>
<dbReference type="GO" id="GO:0030420">
    <property type="term" value="P:establishment of competence for transformation"/>
    <property type="evidence" value="ECO:0007669"/>
    <property type="project" value="InterPro"/>
</dbReference>
<dbReference type="AlphaFoldDB" id="A0A0N0UVL6"/>
<dbReference type="Gene3D" id="3.60.15.10">
    <property type="entry name" value="Ribonuclease Z/Hydroxyacylglutathione hydrolase-like"/>
    <property type="match status" value="1"/>
</dbReference>
<comment type="caution">
    <text evidence="8">The sequence shown here is derived from an EMBL/GenBank/DDBJ whole genome shotgun (WGS) entry which is preliminary data.</text>
</comment>
<dbReference type="InterPro" id="IPR035681">
    <property type="entry name" value="ComA-like_MBL"/>
</dbReference>
<feature type="transmembrane region" description="Helical" evidence="6">
    <location>
        <begin position="34"/>
        <end position="52"/>
    </location>
</feature>
<dbReference type="NCBIfam" id="TIGR00360">
    <property type="entry name" value="ComEC_N-term"/>
    <property type="match status" value="1"/>
</dbReference>
<reference evidence="8 9" key="1">
    <citation type="journal article" date="2015" name="Genome Biol. Evol.">
        <title>Functionally Structured Genomes in Lactobacillus kunkeei Colonizing the Honey Crop and Food Products of Honeybees and Stingless Bees.</title>
        <authorList>
            <person name="Tamarit D."/>
            <person name="Ellegaard K.M."/>
            <person name="Wikander J."/>
            <person name="Olofsson T."/>
            <person name="Vasquez A."/>
            <person name="Andersson S.G."/>
        </authorList>
    </citation>
    <scope>NUCLEOTIDE SEQUENCE [LARGE SCALE GENOMIC DNA]</scope>
    <source>
        <strain evidence="8 9">LAla</strain>
    </source>
</reference>
<dbReference type="InterPro" id="IPR036866">
    <property type="entry name" value="RibonucZ/Hydroxyglut_hydro"/>
</dbReference>
<dbReference type="InterPro" id="IPR052159">
    <property type="entry name" value="Competence_DNA_uptake"/>
</dbReference>
<evidence type="ECO:0000259" key="7">
    <source>
        <dbReference type="SMART" id="SM00849"/>
    </source>
</evidence>
<feature type="transmembrane region" description="Helical" evidence="6">
    <location>
        <begin position="422"/>
        <end position="439"/>
    </location>
</feature>
<evidence type="ECO:0000256" key="1">
    <source>
        <dbReference type="ARBA" id="ARBA00004651"/>
    </source>
</evidence>
<proteinExistence type="predicted"/>
<feature type="domain" description="Metallo-beta-lactamase" evidence="7">
    <location>
        <begin position="475"/>
        <end position="679"/>
    </location>
</feature>
<evidence type="ECO:0000256" key="6">
    <source>
        <dbReference type="SAM" id="Phobius"/>
    </source>
</evidence>
<feature type="transmembrane region" description="Helical" evidence="6">
    <location>
        <begin position="251"/>
        <end position="275"/>
    </location>
</feature>
<dbReference type="Proteomes" id="UP000037749">
    <property type="component" value="Unassembled WGS sequence"/>
</dbReference>
<dbReference type="PANTHER" id="PTHR30619">
    <property type="entry name" value="DNA INTERNALIZATION/COMPETENCE PROTEIN COMEC/REC2"/>
    <property type="match status" value="1"/>
</dbReference>
<dbReference type="EMBL" id="JXCZ01000020">
    <property type="protein sequence ID" value="KOY79048.1"/>
    <property type="molecule type" value="Genomic_DNA"/>
</dbReference>
<dbReference type="PATRIC" id="fig|148814.9.peg.866"/>
<keyword evidence="2" id="KW-1003">Cell membrane</keyword>
<feature type="transmembrane region" description="Helical" evidence="6">
    <location>
        <begin position="340"/>
        <end position="359"/>
    </location>
</feature>
<evidence type="ECO:0000256" key="3">
    <source>
        <dbReference type="ARBA" id="ARBA00022692"/>
    </source>
</evidence>
<keyword evidence="3 6" id="KW-0812">Transmembrane</keyword>
<evidence type="ECO:0000256" key="4">
    <source>
        <dbReference type="ARBA" id="ARBA00022989"/>
    </source>
</evidence>
<feature type="transmembrane region" description="Helical" evidence="6">
    <location>
        <begin position="7"/>
        <end position="28"/>
    </location>
</feature>
<keyword evidence="4 6" id="KW-1133">Transmembrane helix</keyword>
<dbReference type="NCBIfam" id="TIGR00361">
    <property type="entry name" value="ComEC_Rec2"/>
    <property type="match status" value="1"/>
</dbReference>
<evidence type="ECO:0000313" key="9">
    <source>
        <dbReference type="Proteomes" id="UP000037749"/>
    </source>
</evidence>
<evidence type="ECO:0000256" key="5">
    <source>
        <dbReference type="ARBA" id="ARBA00023136"/>
    </source>
</evidence>
<dbReference type="InterPro" id="IPR001279">
    <property type="entry name" value="Metallo-B-lactamas"/>
</dbReference>
<name>A0A0N0UVL6_9LACO</name>
<feature type="transmembrane region" description="Helical" evidence="6">
    <location>
        <begin position="217"/>
        <end position="239"/>
    </location>
</feature>
<feature type="transmembrane region" description="Helical" evidence="6">
    <location>
        <begin position="365"/>
        <end position="384"/>
    </location>
</feature>
<sequence>MIGILSIIFFGDLKIGLLLFCLWMIRIIRLKNALVLKITTVMVVIFCLVSWYRYKQNQANQIQGQQTVTKSVLIFPDNIKYSDESFYGIGTITDNGKQIMVYGSDAKRVKQYSKPIVINVSGVVHPFDEARNFNQFDAREYYESMGVYSRLTIKHINSLQVQHSFSINDSLHYLRMLMLKYTNQLPHPLNLYASSLFLGVMDNSFNDELSGVKTLGLIHLFSISGLHVFYIVNLLKMILGLFRVTREKTRWITLIFLPTYFVIAGSSIGLMRSILTVEIGIIALMLKKRLTSLDVFSITLMANLLIEPEMLLQFGSQLSYALAFGLIYTNKMRPLKQTVMMNLVSLPFIIYKLFQWHALTMLANYLVIPIFSALIMPMILIAVITYPIAGWFSSVVALILNSFDAAFNWLGALPGQINFGKPNLYVATLLLIMTLLVIDRVSFKRVSVLICMYLITFMYIHYPLQGEVSFFDVGQGDSILIREPFNHSITMIDTGGKLQFGRRQNNKVTYQAEKTSINYLKSIGINHLDNLVLSHQDADHTGDVPAILADLKVDRIIVGDGLQNNSSIMKKIRPYLNKTKLVLVKANQKIPNFPFNIYHPFQSGLGKNEDSIVLGTIQGNHSWLFMGDLPSSGESDIMQKYPMLKADYLKLGHHGSDTSSSDAFLKFIHPKISIISAGRNNRYHHPSVATLERLKDNNLAYVNTQKQGMISYKYGLLGNHWIFKLQGE</sequence>
<dbReference type="PANTHER" id="PTHR30619:SF7">
    <property type="entry name" value="BETA-LACTAMASE DOMAIN PROTEIN"/>
    <property type="match status" value="1"/>
</dbReference>
<protein>
    <recommendedName>
        <fullName evidence="7">Metallo-beta-lactamase domain-containing protein</fullName>
    </recommendedName>
</protein>
<dbReference type="SUPFAM" id="SSF56281">
    <property type="entry name" value="Metallo-hydrolase/oxidoreductase"/>
    <property type="match status" value="1"/>
</dbReference>
<organism evidence="8 9">
    <name type="scientific">Apilactobacillus kunkeei</name>
    <dbReference type="NCBI Taxonomy" id="148814"/>
    <lineage>
        <taxon>Bacteria</taxon>
        <taxon>Bacillati</taxon>
        <taxon>Bacillota</taxon>
        <taxon>Bacilli</taxon>
        <taxon>Lactobacillales</taxon>
        <taxon>Lactobacillaceae</taxon>
        <taxon>Apilactobacillus</taxon>
    </lineage>
</organism>
<feature type="transmembrane region" description="Helical" evidence="6">
    <location>
        <begin position="391"/>
        <end position="410"/>
    </location>
</feature>
<evidence type="ECO:0000256" key="2">
    <source>
        <dbReference type="ARBA" id="ARBA00022475"/>
    </source>
</evidence>
<keyword evidence="5 6" id="KW-0472">Membrane</keyword>
<comment type="subcellular location">
    <subcellularLocation>
        <location evidence="1">Cell membrane</location>
        <topology evidence="1">Multi-pass membrane protein</topology>
    </subcellularLocation>
</comment>
<dbReference type="CDD" id="cd07731">
    <property type="entry name" value="ComA-like_MBL-fold"/>
    <property type="match status" value="1"/>
</dbReference>
<accession>A0A0N0UVL6</accession>
<dbReference type="SMART" id="SM00849">
    <property type="entry name" value="Lactamase_B"/>
    <property type="match status" value="1"/>
</dbReference>